<name>A0A0J8QWE9_COCIT</name>
<reference evidence="3" key="1">
    <citation type="journal article" date="2010" name="Genome Res.">
        <title>Population genomic sequencing of Coccidioides fungi reveals recent hybridization and transposon control.</title>
        <authorList>
            <person name="Neafsey D.E."/>
            <person name="Barker B.M."/>
            <person name="Sharpton T.J."/>
            <person name="Stajich J.E."/>
            <person name="Park D.J."/>
            <person name="Whiston E."/>
            <person name="Hung C.-Y."/>
            <person name="McMahan C."/>
            <person name="White J."/>
            <person name="Sykes S."/>
            <person name="Heiman D."/>
            <person name="Young S."/>
            <person name="Zeng Q."/>
            <person name="Abouelleil A."/>
            <person name="Aftuck L."/>
            <person name="Bessette D."/>
            <person name="Brown A."/>
            <person name="FitzGerald M."/>
            <person name="Lui A."/>
            <person name="Macdonald J.P."/>
            <person name="Priest M."/>
            <person name="Orbach M.J."/>
            <person name="Galgiani J.N."/>
            <person name="Kirkland T.N."/>
            <person name="Cole G.T."/>
            <person name="Birren B.W."/>
            <person name="Henn M.R."/>
            <person name="Taylor J.W."/>
            <person name="Rounsley S.D."/>
        </authorList>
    </citation>
    <scope>NUCLEOTIDE SEQUENCE [LARGE SCALE GENOMIC DNA]</scope>
    <source>
        <strain evidence="3">RMSCC 3703</strain>
    </source>
</reference>
<feature type="compositionally biased region" description="Basic and acidic residues" evidence="1">
    <location>
        <begin position="1"/>
        <end position="17"/>
    </location>
</feature>
<accession>A0A0J8QWE9</accession>
<gene>
    <name evidence="2" type="ORF">CISG_06038</name>
</gene>
<dbReference type="AlphaFoldDB" id="A0A0J8QWE9"/>
<protein>
    <submittedName>
        <fullName evidence="2">Uncharacterized protein</fullName>
    </submittedName>
</protein>
<feature type="region of interest" description="Disordered" evidence="1">
    <location>
        <begin position="1"/>
        <end position="44"/>
    </location>
</feature>
<dbReference type="EMBL" id="DS268153">
    <property type="protein sequence ID" value="KMU77194.1"/>
    <property type="molecule type" value="Genomic_DNA"/>
</dbReference>
<dbReference type="Proteomes" id="UP000054559">
    <property type="component" value="Unassembled WGS sequence"/>
</dbReference>
<evidence type="ECO:0000256" key="1">
    <source>
        <dbReference type="SAM" id="MobiDB-lite"/>
    </source>
</evidence>
<proteinExistence type="predicted"/>
<organism evidence="2 3">
    <name type="scientific">Coccidioides immitis RMSCC 3703</name>
    <dbReference type="NCBI Taxonomy" id="454286"/>
    <lineage>
        <taxon>Eukaryota</taxon>
        <taxon>Fungi</taxon>
        <taxon>Dikarya</taxon>
        <taxon>Ascomycota</taxon>
        <taxon>Pezizomycotina</taxon>
        <taxon>Eurotiomycetes</taxon>
        <taxon>Eurotiomycetidae</taxon>
        <taxon>Onygenales</taxon>
        <taxon>Onygenaceae</taxon>
        <taxon>Coccidioides</taxon>
    </lineage>
</organism>
<sequence length="107" mass="11927">MTRDSRQKRSKDAEELIRYSTRPSPQPPCFQRSPPNNIDSRGISGPGSLFEIDGKFGRRSAAMAGKSHRRDVAFWLPYFAGSLTILRSSKVFGLLVTLQATGSRLKI</sequence>
<evidence type="ECO:0000313" key="3">
    <source>
        <dbReference type="Proteomes" id="UP000054559"/>
    </source>
</evidence>
<evidence type="ECO:0000313" key="2">
    <source>
        <dbReference type="EMBL" id="KMU77194.1"/>
    </source>
</evidence>